<gene>
    <name evidence="2" type="ORF">NDU88_010815</name>
</gene>
<proteinExistence type="predicted"/>
<dbReference type="Proteomes" id="UP001066276">
    <property type="component" value="Chromosome 6"/>
</dbReference>
<dbReference type="InterPro" id="IPR001878">
    <property type="entry name" value="Znf_CCHC"/>
</dbReference>
<dbReference type="PANTHER" id="PTHR37984">
    <property type="entry name" value="PROTEIN CBG26694"/>
    <property type="match status" value="1"/>
</dbReference>
<dbReference type="AlphaFoldDB" id="A0AAV7QYD9"/>
<dbReference type="InterPro" id="IPR021109">
    <property type="entry name" value="Peptidase_aspartic_dom_sf"/>
</dbReference>
<evidence type="ECO:0000259" key="1">
    <source>
        <dbReference type="SMART" id="SM00343"/>
    </source>
</evidence>
<dbReference type="SUPFAM" id="SSF50630">
    <property type="entry name" value="Acid proteases"/>
    <property type="match status" value="1"/>
</dbReference>
<dbReference type="GO" id="GO:0008270">
    <property type="term" value="F:zinc ion binding"/>
    <property type="evidence" value="ECO:0007669"/>
    <property type="project" value="InterPro"/>
</dbReference>
<dbReference type="Gene3D" id="4.10.60.10">
    <property type="entry name" value="Zinc finger, CCHC-type"/>
    <property type="match status" value="1"/>
</dbReference>
<accession>A0AAV7QYD9</accession>
<organism evidence="2 3">
    <name type="scientific">Pleurodeles waltl</name>
    <name type="common">Iberian ribbed newt</name>
    <dbReference type="NCBI Taxonomy" id="8319"/>
    <lineage>
        <taxon>Eukaryota</taxon>
        <taxon>Metazoa</taxon>
        <taxon>Chordata</taxon>
        <taxon>Craniata</taxon>
        <taxon>Vertebrata</taxon>
        <taxon>Euteleostomi</taxon>
        <taxon>Amphibia</taxon>
        <taxon>Batrachia</taxon>
        <taxon>Caudata</taxon>
        <taxon>Salamandroidea</taxon>
        <taxon>Salamandridae</taxon>
        <taxon>Pleurodelinae</taxon>
        <taxon>Pleurodeles</taxon>
    </lineage>
</organism>
<protein>
    <recommendedName>
        <fullName evidence="1">CCHC-type domain-containing protein</fullName>
    </recommendedName>
</protein>
<dbReference type="SMART" id="SM00343">
    <property type="entry name" value="ZnF_C2HC"/>
    <property type="match status" value="2"/>
</dbReference>
<evidence type="ECO:0000313" key="3">
    <source>
        <dbReference type="Proteomes" id="UP001066276"/>
    </source>
</evidence>
<dbReference type="EMBL" id="JANPWB010000010">
    <property type="protein sequence ID" value="KAJ1144517.1"/>
    <property type="molecule type" value="Genomic_DNA"/>
</dbReference>
<name>A0AAV7QYD9_PLEWA</name>
<keyword evidence="3" id="KW-1185">Reference proteome</keyword>
<dbReference type="InterPro" id="IPR036875">
    <property type="entry name" value="Znf_CCHC_sf"/>
</dbReference>
<dbReference type="SUPFAM" id="SSF57756">
    <property type="entry name" value="Retrovirus zinc finger-like domains"/>
    <property type="match status" value="1"/>
</dbReference>
<comment type="caution">
    <text evidence="2">The sequence shown here is derived from an EMBL/GenBank/DDBJ whole genome shotgun (WGS) entry which is preliminary data.</text>
</comment>
<dbReference type="PANTHER" id="PTHR37984:SF9">
    <property type="entry name" value="INTEGRASE CATALYTIC DOMAIN-CONTAINING PROTEIN"/>
    <property type="match status" value="1"/>
</dbReference>
<sequence length="282" mass="32172">MYGEALEIGGGLRDETRRHAVQWIRQALFPRKQECGETVDEYVTALRVLANDCKFDHLQGQLIRDQVVMHTRDPAIQERLWINGDAELDDILAIVRKAELSSRSAKAVKTENKEFMEDTVNKIKYRDVSKLKKESGKSQETSNFDGQRCYRCNSSSHLASYKYCPALKQKCVACGVIGHFARVCKKKKKNNTVKYVDGVDDNSSVDEDKINRVMQSSKLISKDQMFVFNVREESGCSKKKPVCLMRIGGIEIQVYVDSGSPFTIINEEVWRSKFVRKLGEDV</sequence>
<feature type="domain" description="CCHC-type" evidence="1">
    <location>
        <begin position="170"/>
        <end position="186"/>
    </location>
</feature>
<reference evidence="2" key="1">
    <citation type="journal article" date="2022" name="bioRxiv">
        <title>Sequencing and chromosome-scale assembly of the giantPleurodeles waltlgenome.</title>
        <authorList>
            <person name="Brown T."/>
            <person name="Elewa A."/>
            <person name="Iarovenko S."/>
            <person name="Subramanian E."/>
            <person name="Araus A.J."/>
            <person name="Petzold A."/>
            <person name="Susuki M."/>
            <person name="Suzuki K.-i.T."/>
            <person name="Hayashi T."/>
            <person name="Toyoda A."/>
            <person name="Oliveira C."/>
            <person name="Osipova E."/>
            <person name="Leigh N.D."/>
            <person name="Simon A."/>
            <person name="Yun M.H."/>
        </authorList>
    </citation>
    <scope>NUCLEOTIDE SEQUENCE</scope>
    <source>
        <strain evidence="2">20211129_DDA</strain>
        <tissue evidence="2">Liver</tissue>
    </source>
</reference>
<evidence type="ECO:0000313" key="2">
    <source>
        <dbReference type="EMBL" id="KAJ1144517.1"/>
    </source>
</evidence>
<dbReference type="InterPro" id="IPR050951">
    <property type="entry name" value="Retrovirus_Pol_polyprotein"/>
</dbReference>
<dbReference type="GO" id="GO:0003676">
    <property type="term" value="F:nucleic acid binding"/>
    <property type="evidence" value="ECO:0007669"/>
    <property type="project" value="InterPro"/>
</dbReference>
<feature type="domain" description="CCHC-type" evidence="1">
    <location>
        <begin position="148"/>
        <end position="166"/>
    </location>
</feature>